<feature type="domain" description="Cadherin" evidence="9">
    <location>
        <begin position="184"/>
        <end position="314"/>
    </location>
</feature>
<evidence type="ECO:0000256" key="7">
    <source>
        <dbReference type="ARBA" id="ARBA00023180"/>
    </source>
</evidence>
<dbReference type="FunFam" id="2.60.40.60:FF:000015">
    <property type="entry name" value="FAT atypical cadherin 1"/>
    <property type="match status" value="1"/>
</dbReference>
<evidence type="ECO:0000259" key="9">
    <source>
        <dbReference type="PROSITE" id="PS50268"/>
    </source>
</evidence>
<dbReference type="PROSITE" id="PS50268">
    <property type="entry name" value="CADHERIN_2"/>
    <property type="match status" value="2"/>
</dbReference>
<dbReference type="Gene3D" id="2.60.40.60">
    <property type="entry name" value="Cadherins"/>
    <property type="match status" value="2"/>
</dbReference>
<dbReference type="InterPro" id="IPR020894">
    <property type="entry name" value="Cadherin_CS"/>
</dbReference>
<comment type="subcellular location">
    <subcellularLocation>
        <location evidence="1">Membrane</location>
        <topology evidence="1">Single-pass membrane protein</topology>
    </subcellularLocation>
</comment>
<protein>
    <recommendedName>
        <fullName evidence="9">Cadherin domain-containing protein</fullName>
    </recommendedName>
</protein>
<evidence type="ECO:0000256" key="6">
    <source>
        <dbReference type="ARBA" id="ARBA00023136"/>
    </source>
</evidence>
<evidence type="ECO:0000256" key="5">
    <source>
        <dbReference type="ARBA" id="ARBA00022989"/>
    </source>
</evidence>
<reference evidence="10 11" key="1">
    <citation type="submission" date="2017-03" db="EMBL/GenBank/DDBJ databases">
        <title>Genome Survey of Euroglyphus maynei.</title>
        <authorList>
            <person name="Arlian L.G."/>
            <person name="Morgan M.S."/>
            <person name="Rider S.D."/>
        </authorList>
    </citation>
    <scope>NUCLEOTIDE SEQUENCE [LARGE SCALE GENOMIC DNA]</scope>
    <source>
        <strain evidence="10">Arlian Lab</strain>
        <tissue evidence="10">Whole body</tissue>
    </source>
</reference>
<feature type="non-terminal residue" evidence="10">
    <location>
        <position position="347"/>
    </location>
</feature>
<dbReference type="OrthoDB" id="6252479at2759"/>
<sequence length="347" mass="40155">MAFRIDEKTGSIYVKNLKNSRYLYHQHQHHHHHHQQRQDDHITTKHLYTLNISISDGIHSSTETYTIIIRPINNFSPRFHRILNNVAINENQPIGTSLLFVNATDYDDNIYGQIEYHILNDYGRKFFTMDQITGEIRLKMELDYEKDDKFYWLILGAQDRGKRLGVSALRIALIDQNDNGPRFIVDEYKCSICANVPVDSTILSVLALDDDEDPDNTGIQYSIYDDLNDLDTMAMMNQINEYVEIASDTGYIYIRKNLTQLAGKKIQFFVKAYNVPGNVPRNIGKNIQKRLITNVVPITIEIVDSCDHHKHDAFLYEVFVKENIERGSIVASLNLINYKDVEIEIVG</sequence>
<feature type="domain" description="Cadherin" evidence="9">
    <location>
        <begin position="80"/>
        <end position="183"/>
    </location>
</feature>
<dbReference type="PANTHER" id="PTHR24028">
    <property type="entry name" value="CADHERIN-87A"/>
    <property type="match status" value="1"/>
</dbReference>
<organism evidence="10 11">
    <name type="scientific">Euroglyphus maynei</name>
    <name type="common">Mayne's house dust mite</name>
    <dbReference type="NCBI Taxonomy" id="6958"/>
    <lineage>
        <taxon>Eukaryota</taxon>
        <taxon>Metazoa</taxon>
        <taxon>Ecdysozoa</taxon>
        <taxon>Arthropoda</taxon>
        <taxon>Chelicerata</taxon>
        <taxon>Arachnida</taxon>
        <taxon>Acari</taxon>
        <taxon>Acariformes</taxon>
        <taxon>Sarcoptiformes</taxon>
        <taxon>Astigmata</taxon>
        <taxon>Psoroptidia</taxon>
        <taxon>Analgoidea</taxon>
        <taxon>Pyroglyphidae</taxon>
        <taxon>Pyroglyphinae</taxon>
        <taxon>Euroglyphus</taxon>
    </lineage>
</organism>
<dbReference type="GO" id="GO:0007156">
    <property type="term" value="P:homophilic cell adhesion via plasma membrane adhesion molecules"/>
    <property type="evidence" value="ECO:0007669"/>
    <property type="project" value="InterPro"/>
</dbReference>
<evidence type="ECO:0000256" key="1">
    <source>
        <dbReference type="ARBA" id="ARBA00004167"/>
    </source>
</evidence>
<keyword evidence="2" id="KW-0812">Transmembrane</keyword>
<evidence type="ECO:0000256" key="8">
    <source>
        <dbReference type="PROSITE-ProRule" id="PRU00043"/>
    </source>
</evidence>
<dbReference type="Proteomes" id="UP000194236">
    <property type="component" value="Unassembled WGS sequence"/>
</dbReference>
<accession>A0A1Y3AMZ1</accession>
<dbReference type="Pfam" id="PF00028">
    <property type="entry name" value="Cadherin"/>
    <property type="match status" value="1"/>
</dbReference>
<dbReference type="CDD" id="cd11304">
    <property type="entry name" value="Cadherin_repeat"/>
    <property type="match status" value="2"/>
</dbReference>
<evidence type="ECO:0000313" key="11">
    <source>
        <dbReference type="Proteomes" id="UP000194236"/>
    </source>
</evidence>
<keyword evidence="6" id="KW-0472">Membrane</keyword>
<dbReference type="SUPFAM" id="SSF49313">
    <property type="entry name" value="Cadherin-like"/>
    <property type="match status" value="2"/>
</dbReference>
<evidence type="ECO:0000313" key="10">
    <source>
        <dbReference type="EMBL" id="OTF69811.1"/>
    </source>
</evidence>
<evidence type="ECO:0000256" key="4">
    <source>
        <dbReference type="ARBA" id="ARBA00022837"/>
    </source>
</evidence>
<gene>
    <name evidence="10" type="ORF">BLA29_007584</name>
</gene>
<dbReference type="InterPro" id="IPR002126">
    <property type="entry name" value="Cadherin-like_dom"/>
</dbReference>
<dbReference type="PRINTS" id="PR00205">
    <property type="entry name" value="CADHERIN"/>
</dbReference>
<dbReference type="PROSITE" id="PS00232">
    <property type="entry name" value="CADHERIN_1"/>
    <property type="match status" value="1"/>
</dbReference>
<dbReference type="AlphaFoldDB" id="A0A1Y3AMZ1"/>
<name>A0A1Y3AMZ1_EURMA</name>
<keyword evidence="7" id="KW-0325">Glycoprotein</keyword>
<dbReference type="GO" id="GO:0005886">
    <property type="term" value="C:plasma membrane"/>
    <property type="evidence" value="ECO:0007669"/>
    <property type="project" value="InterPro"/>
</dbReference>
<comment type="caution">
    <text evidence="10">The sequence shown here is derived from an EMBL/GenBank/DDBJ whole genome shotgun (WGS) entry which is preliminary data.</text>
</comment>
<dbReference type="InterPro" id="IPR050174">
    <property type="entry name" value="Protocadherin/Cadherin-CA"/>
</dbReference>
<dbReference type="SMART" id="SM00112">
    <property type="entry name" value="CA"/>
    <property type="match status" value="2"/>
</dbReference>
<dbReference type="InterPro" id="IPR015919">
    <property type="entry name" value="Cadherin-like_sf"/>
</dbReference>
<keyword evidence="11" id="KW-1185">Reference proteome</keyword>
<keyword evidence="4 8" id="KW-0106">Calcium</keyword>
<dbReference type="GO" id="GO:0005509">
    <property type="term" value="F:calcium ion binding"/>
    <property type="evidence" value="ECO:0007669"/>
    <property type="project" value="UniProtKB-UniRule"/>
</dbReference>
<keyword evidence="3" id="KW-0677">Repeat</keyword>
<evidence type="ECO:0000256" key="2">
    <source>
        <dbReference type="ARBA" id="ARBA00022692"/>
    </source>
</evidence>
<dbReference type="PANTHER" id="PTHR24028:SF328">
    <property type="entry name" value="CADHERIN-3"/>
    <property type="match status" value="1"/>
</dbReference>
<dbReference type="EMBL" id="MUJZ01068737">
    <property type="protein sequence ID" value="OTF69811.1"/>
    <property type="molecule type" value="Genomic_DNA"/>
</dbReference>
<keyword evidence="5" id="KW-1133">Transmembrane helix</keyword>
<proteinExistence type="predicted"/>
<evidence type="ECO:0000256" key="3">
    <source>
        <dbReference type="ARBA" id="ARBA00022737"/>
    </source>
</evidence>